<gene>
    <name evidence="4" type="ORF">VTL71DRAFT_10570</name>
</gene>
<reference evidence="4 5" key="1">
    <citation type="journal article" date="2024" name="Commun. Biol.">
        <title>Comparative genomic analysis of thermophilic fungi reveals convergent evolutionary adaptations and gene losses.</title>
        <authorList>
            <person name="Steindorff A.S."/>
            <person name="Aguilar-Pontes M.V."/>
            <person name="Robinson A.J."/>
            <person name="Andreopoulos B."/>
            <person name="LaButti K."/>
            <person name="Kuo A."/>
            <person name="Mondo S."/>
            <person name="Riley R."/>
            <person name="Otillar R."/>
            <person name="Haridas S."/>
            <person name="Lipzen A."/>
            <person name="Grimwood J."/>
            <person name="Schmutz J."/>
            <person name="Clum A."/>
            <person name="Reid I.D."/>
            <person name="Moisan M.C."/>
            <person name="Butler G."/>
            <person name="Nguyen T.T.M."/>
            <person name="Dewar K."/>
            <person name="Conant G."/>
            <person name="Drula E."/>
            <person name="Henrissat B."/>
            <person name="Hansel C."/>
            <person name="Singer S."/>
            <person name="Hutchinson M.I."/>
            <person name="de Vries R.P."/>
            <person name="Natvig D.O."/>
            <person name="Powell A.J."/>
            <person name="Tsang A."/>
            <person name="Grigoriev I.V."/>
        </authorList>
    </citation>
    <scope>NUCLEOTIDE SEQUENCE [LARGE SCALE GENOMIC DNA]</scope>
    <source>
        <strain evidence="4 5">CBS 494.80</strain>
    </source>
</reference>
<feature type="transmembrane region" description="Helical" evidence="2">
    <location>
        <begin position="724"/>
        <end position="746"/>
    </location>
</feature>
<dbReference type="Gene3D" id="2.60.200.20">
    <property type="match status" value="1"/>
</dbReference>
<evidence type="ECO:0000256" key="2">
    <source>
        <dbReference type="SAM" id="Phobius"/>
    </source>
</evidence>
<accession>A0ABR4CVP7</accession>
<feature type="compositionally biased region" description="Basic and acidic residues" evidence="1">
    <location>
        <begin position="281"/>
        <end position="290"/>
    </location>
</feature>
<comment type="caution">
    <text evidence="4">The sequence shown here is derived from an EMBL/GenBank/DDBJ whole genome shotgun (WGS) entry which is preliminary data.</text>
</comment>
<evidence type="ECO:0000313" key="5">
    <source>
        <dbReference type="Proteomes" id="UP001595075"/>
    </source>
</evidence>
<sequence>MENQANVTLTLTALNGDLSIAERVLTLNSKENAIPVGRASKSVTKGILGAANNAWFDSPVMSRNHATIEYNSEDMAVTIKDIGSMHGTYLNGIALASDTPAVLTSNDVVVFGAEVRRGTEVFPACSFQVTYKSTPHKSQATSANTYTFPESSDIEEDGEDSYDGYNEDDMDMGDRENLCSSEDDVSIEPTPMKLSQVSDAIDLTGDDFPRDMMSNHIDLTGPTTAKILEIISGPAGVDEDADLDSNAISAANHPIVLDSEDEGDNEDVDFSSDSEDQSEDNASKDSDRARIYAVFEDDSEVGDSQIEGSVDDSDMDDDVEMEQEQLGSPNPTTVNNLTRYAVATDENSVTRHSDIRTRLELPDSDEEDAESDFSLDEAGAAGMKALWGGPSSSFPAPVPEWEDEIEIGTHFENDDIPMIYKSALGLVSTRSFPSKPVVAPSAEGQQDLLRSFPVVRQPSPSDAAMVKTANQPRKVSICDLGESSEYSPQALGEKSGKPAFFAAREVNKAKFGLNEQHSAMNSLQAANRTAHAFLAPSNPEKTAGTSDVATAISDAAAGKLTRGWTDSANSSFDALAPESSKPLAVSSGIATSSIPTRDYCQFLDKPDQSPIEERAPSPLPDMTSSYSYNTSKDAMKSASAAQRNPRSAIKITDLVESSSPFNQTKSLKRKVDSISNVTDKELRNWANSNVSSDVPKAPAAAAIEKLTGMTSVTEMPAAKRFKKLLANAGYVALGGATLFAALVATAPDLM</sequence>
<feature type="region of interest" description="Disordered" evidence="1">
    <location>
        <begin position="254"/>
        <end position="335"/>
    </location>
</feature>
<keyword evidence="2" id="KW-0472">Membrane</keyword>
<keyword evidence="2" id="KW-1133">Transmembrane helix</keyword>
<dbReference type="PANTHER" id="PTHR15715:SF48">
    <property type="entry name" value="FHA DOMAIN-CONTAINING PROTEIN"/>
    <property type="match status" value="1"/>
</dbReference>
<feature type="compositionally biased region" description="Acidic residues" evidence="1">
    <location>
        <begin position="309"/>
        <end position="323"/>
    </location>
</feature>
<dbReference type="Pfam" id="PF00498">
    <property type="entry name" value="FHA"/>
    <property type="match status" value="1"/>
</dbReference>
<organism evidence="4 5">
    <name type="scientific">Oculimacula yallundae</name>
    <dbReference type="NCBI Taxonomy" id="86028"/>
    <lineage>
        <taxon>Eukaryota</taxon>
        <taxon>Fungi</taxon>
        <taxon>Dikarya</taxon>
        <taxon>Ascomycota</taxon>
        <taxon>Pezizomycotina</taxon>
        <taxon>Leotiomycetes</taxon>
        <taxon>Helotiales</taxon>
        <taxon>Ploettnerulaceae</taxon>
        <taxon>Oculimacula</taxon>
    </lineage>
</organism>
<dbReference type="EMBL" id="JAZHXI010000003">
    <property type="protein sequence ID" value="KAL2073246.1"/>
    <property type="molecule type" value="Genomic_DNA"/>
</dbReference>
<dbReference type="SMART" id="SM00240">
    <property type="entry name" value="FHA"/>
    <property type="match status" value="1"/>
</dbReference>
<evidence type="ECO:0000256" key="1">
    <source>
        <dbReference type="SAM" id="MobiDB-lite"/>
    </source>
</evidence>
<keyword evidence="5" id="KW-1185">Reference proteome</keyword>
<dbReference type="SUPFAM" id="SSF49879">
    <property type="entry name" value="SMAD/FHA domain"/>
    <property type="match status" value="1"/>
</dbReference>
<keyword evidence="2" id="KW-0812">Transmembrane</keyword>
<dbReference type="PANTHER" id="PTHR15715">
    <property type="entry name" value="CENTROSOMAL PROTEIN OF 170 KDA"/>
    <property type="match status" value="1"/>
</dbReference>
<feature type="compositionally biased region" description="Acidic residues" evidence="1">
    <location>
        <begin position="258"/>
        <end position="279"/>
    </location>
</feature>
<dbReference type="Proteomes" id="UP001595075">
    <property type="component" value="Unassembled WGS sequence"/>
</dbReference>
<evidence type="ECO:0000259" key="3">
    <source>
        <dbReference type="PROSITE" id="PS50006"/>
    </source>
</evidence>
<feature type="compositionally biased region" description="Polar residues" evidence="1">
    <location>
        <begin position="325"/>
        <end position="335"/>
    </location>
</feature>
<proteinExistence type="predicted"/>
<dbReference type="InterPro" id="IPR000253">
    <property type="entry name" value="FHA_dom"/>
</dbReference>
<dbReference type="InterPro" id="IPR008984">
    <property type="entry name" value="SMAD_FHA_dom_sf"/>
</dbReference>
<dbReference type="InterPro" id="IPR051176">
    <property type="entry name" value="Cent_Immune-Sig_Mod"/>
</dbReference>
<name>A0ABR4CVP7_9HELO</name>
<feature type="domain" description="FHA" evidence="3">
    <location>
        <begin position="34"/>
        <end position="95"/>
    </location>
</feature>
<protein>
    <recommendedName>
        <fullName evidence="3">FHA domain-containing protein</fullName>
    </recommendedName>
</protein>
<dbReference type="PROSITE" id="PS50006">
    <property type="entry name" value="FHA_DOMAIN"/>
    <property type="match status" value="1"/>
</dbReference>
<evidence type="ECO:0000313" key="4">
    <source>
        <dbReference type="EMBL" id="KAL2073246.1"/>
    </source>
</evidence>